<sequence length="287" mass="31896">MSNKKLVSSPGQNLKTLYEQVFEKVYPHINGHKKGILFTVIHLIVPENAQEILSLSNISDKASVEEDLSILSDIIDIFVSTPNGKKQQITAQFQEVFNNLLDLNKYENNDLKLFQIVVIGCLIVGVSACLSFLRKAQQSPKNIPSNIPSNIPLGNSSPPQKNSHTASLCLVVPESVLNGNIKENYPINISEIGKLIDNSAYFLCTNSEQADTIQNQLELTEENITKVSEQREVYIRINIADAPGIIGKKFPYILKRNLPANGQGVVRKIACLKYLSVSGLDEFNRIF</sequence>
<reference evidence="1" key="1">
    <citation type="submission" date="2020-10" db="EMBL/GenBank/DDBJ databases">
        <authorList>
            <person name="Castelo-Branco R."/>
            <person name="Eusebio N."/>
            <person name="Adriana R."/>
            <person name="Vieira A."/>
            <person name="Brugerolle De Fraissinette N."/>
            <person name="Rezende De Castro R."/>
            <person name="Schneider M.P."/>
            <person name="Vasconcelos V."/>
            <person name="Leao P.N."/>
        </authorList>
    </citation>
    <scope>NUCLEOTIDE SEQUENCE</scope>
    <source>
        <strain evidence="1">LEGE 04289</strain>
    </source>
</reference>
<evidence type="ECO:0000313" key="2">
    <source>
        <dbReference type="Proteomes" id="UP000597867"/>
    </source>
</evidence>
<dbReference type="Proteomes" id="UP000597867">
    <property type="component" value="Unassembled WGS sequence"/>
</dbReference>
<comment type="caution">
    <text evidence="1">The sequence shown here is derived from an EMBL/GenBank/DDBJ whole genome shotgun (WGS) entry which is preliminary data.</text>
</comment>
<protein>
    <submittedName>
        <fullName evidence="1">Uncharacterized protein</fullName>
    </submittedName>
</protein>
<name>A0ACC5PZZ6_DOLFA</name>
<accession>A0ACC5PZZ6</accession>
<evidence type="ECO:0000313" key="1">
    <source>
        <dbReference type="EMBL" id="MBE9217967.1"/>
    </source>
</evidence>
<dbReference type="EMBL" id="JADEWF010000008">
    <property type="protein sequence ID" value="MBE9217967.1"/>
    <property type="molecule type" value="Genomic_DNA"/>
</dbReference>
<keyword evidence="2" id="KW-1185">Reference proteome</keyword>
<organism evidence="1 2">
    <name type="scientific">Dolichospermum flos-aquae LEGE 04289</name>
    <dbReference type="NCBI Taxonomy" id="1828708"/>
    <lineage>
        <taxon>Bacteria</taxon>
        <taxon>Bacillati</taxon>
        <taxon>Cyanobacteriota</taxon>
        <taxon>Cyanophyceae</taxon>
        <taxon>Nostocales</taxon>
        <taxon>Aphanizomenonaceae</taxon>
        <taxon>Dolichospermum</taxon>
    </lineage>
</organism>
<proteinExistence type="predicted"/>
<gene>
    <name evidence="1" type="ORF">IQ222_03990</name>
</gene>